<dbReference type="EMBL" id="VLKH01000005">
    <property type="protein sequence ID" value="TWH79839.1"/>
    <property type="molecule type" value="Genomic_DNA"/>
</dbReference>
<comment type="similarity">
    <text evidence="1">Belongs to the RutC family.</text>
</comment>
<proteinExistence type="inferred from homology"/>
<dbReference type="PANTHER" id="PTHR11803:SF39">
    <property type="entry name" value="2-IMINOBUTANOATE_2-IMINOPROPANOATE DEAMINASE"/>
    <property type="match status" value="1"/>
</dbReference>
<dbReference type="PANTHER" id="PTHR11803">
    <property type="entry name" value="2-IMINOBUTANOATE/2-IMINOPROPANOATE DEAMINASE RIDA"/>
    <property type="match status" value="1"/>
</dbReference>
<evidence type="ECO:0000313" key="3">
    <source>
        <dbReference type="Proteomes" id="UP000315343"/>
    </source>
</evidence>
<dbReference type="CDD" id="cd00448">
    <property type="entry name" value="YjgF_YER057c_UK114_family"/>
    <property type="match status" value="1"/>
</dbReference>
<dbReference type="PROSITE" id="PS01094">
    <property type="entry name" value="UPF0076"/>
    <property type="match status" value="1"/>
</dbReference>
<dbReference type="FunFam" id="3.30.1330.40:FF:000001">
    <property type="entry name" value="L-PSP family endoribonuclease"/>
    <property type="match status" value="1"/>
</dbReference>
<reference evidence="2 3" key="1">
    <citation type="submission" date="2019-07" db="EMBL/GenBank/DDBJ databases">
        <title>Genomic Encyclopedia of Type Strains, Phase I: the one thousand microbial genomes (KMG-I) project.</title>
        <authorList>
            <person name="Kyrpides N."/>
        </authorList>
    </citation>
    <scope>NUCLEOTIDE SEQUENCE [LARGE SCALE GENOMIC DNA]</scope>
    <source>
        <strain evidence="2 3">DSM 13558</strain>
    </source>
</reference>
<dbReference type="NCBIfam" id="TIGR00004">
    <property type="entry name" value="Rid family detoxifying hydrolase"/>
    <property type="match status" value="1"/>
</dbReference>
<dbReference type="Proteomes" id="UP000315343">
    <property type="component" value="Unassembled WGS sequence"/>
</dbReference>
<dbReference type="InterPro" id="IPR019897">
    <property type="entry name" value="RidA_CS"/>
</dbReference>
<dbReference type="GO" id="GO:0005829">
    <property type="term" value="C:cytosol"/>
    <property type="evidence" value="ECO:0007669"/>
    <property type="project" value="TreeGrafter"/>
</dbReference>
<name>A0A562J9I9_9FIRM</name>
<dbReference type="OrthoDB" id="9803101at2"/>
<keyword evidence="3" id="KW-1185">Reference proteome</keyword>
<dbReference type="Pfam" id="PF01042">
    <property type="entry name" value="Ribonuc_L-PSP"/>
    <property type="match status" value="1"/>
</dbReference>
<comment type="caution">
    <text evidence="2">The sequence shown here is derived from an EMBL/GenBank/DDBJ whole genome shotgun (WGS) entry which is preliminary data.</text>
</comment>
<dbReference type="InterPro" id="IPR006175">
    <property type="entry name" value="YjgF/YER057c/UK114"/>
</dbReference>
<protein>
    <submittedName>
        <fullName evidence="2">Endoribonuclease L-PSP</fullName>
    </submittedName>
</protein>
<evidence type="ECO:0000256" key="1">
    <source>
        <dbReference type="ARBA" id="ARBA00010552"/>
    </source>
</evidence>
<dbReference type="SUPFAM" id="SSF55298">
    <property type="entry name" value="YjgF-like"/>
    <property type="match status" value="1"/>
</dbReference>
<dbReference type="RefSeq" id="WP_145083191.1">
    <property type="nucleotide sequence ID" value="NZ_DAMBUX010000001.1"/>
</dbReference>
<evidence type="ECO:0000313" key="2">
    <source>
        <dbReference type="EMBL" id="TWH79839.1"/>
    </source>
</evidence>
<dbReference type="Gene3D" id="3.30.1330.40">
    <property type="entry name" value="RutC-like"/>
    <property type="match status" value="1"/>
</dbReference>
<gene>
    <name evidence="2" type="ORF">LY60_02158</name>
</gene>
<dbReference type="GO" id="GO:0019239">
    <property type="term" value="F:deaminase activity"/>
    <property type="evidence" value="ECO:0007669"/>
    <property type="project" value="TreeGrafter"/>
</dbReference>
<sequence length="128" mass="13910">MSNITIQTSNAPAAVGPYSQAQKAGNTIYVSGQLAFNPATGELYKDGDIKEETRLSLMNVKAILEAAGATLNDVVKCTVYIKDMNQFGLINEMYAEMFKDHKPARVCVEVARLPRDANVEIDAIAVVE</sequence>
<dbReference type="AlphaFoldDB" id="A0A562J9I9"/>
<dbReference type="InterPro" id="IPR035959">
    <property type="entry name" value="RutC-like_sf"/>
</dbReference>
<organism evidence="2 3">
    <name type="scientific">Sedimentibacter saalensis</name>
    <dbReference type="NCBI Taxonomy" id="130788"/>
    <lineage>
        <taxon>Bacteria</taxon>
        <taxon>Bacillati</taxon>
        <taxon>Bacillota</taxon>
        <taxon>Tissierellia</taxon>
        <taxon>Sedimentibacter</taxon>
    </lineage>
</organism>
<dbReference type="InterPro" id="IPR006056">
    <property type="entry name" value="RidA"/>
</dbReference>
<accession>A0A562J9I9</accession>